<reference evidence="1" key="1">
    <citation type="submission" date="2023-04" db="EMBL/GenBank/DDBJ databases">
        <title>Ambrosiozyma monospora NBRC 10751.</title>
        <authorList>
            <person name="Ichikawa N."/>
            <person name="Sato H."/>
            <person name="Tonouchi N."/>
        </authorList>
    </citation>
    <scope>NUCLEOTIDE SEQUENCE</scope>
    <source>
        <strain evidence="1">NBRC 10751</strain>
    </source>
</reference>
<keyword evidence="2" id="KW-1185">Reference proteome</keyword>
<dbReference type="EMBL" id="BSXS01008211">
    <property type="protein sequence ID" value="GME91816.1"/>
    <property type="molecule type" value="Genomic_DNA"/>
</dbReference>
<dbReference type="Proteomes" id="UP001165064">
    <property type="component" value="Unassembled WGS sequence"/>
</dbReference>
<accession>A0ACB5TN60</accession>
<evidence type="ECO:0000313" key="2">
    <source>
        <dbReference type="Proteomes" id="UP001165064"/>
    </source>
</evidence>
<gene>
    <name evidence="1" type="ORF">Amon02_000898500</name>
</gene>
<name>A0ACB5TN60_AMBMO</name>
<proteinExistence type="predicted"/>
<evidence type="ECO:0000313" key="1">
    <source>
        <dbReference type="EMBL" id="GME91816.1"/>
    </source>
</evidence>
<protein>
    <submittedName>
        <fullName evidence="1">Unnamed protein product</fullName>
    </submittedName>
</protein>
<comment type="caution">
    <text evidence="1">The sequence shown here is derived from an EMBL/GenBank/DDBJ whole genome shotgun (WGS) entry which is preliminary data.</text>
</comment>
<sequence length="157" mass="17495">MGNASSKQVRKLNKDLSSVPKQVLKNKTTPTASNPINIPKSQPATTAKDQKSTETDILEEKEKPKVYTSRPVEEGFDYSDNGTNSSDPRNDHVTFSMGPGEVSKGRNKFLERVRQMSAEIKVEENAGTNGSNKFVPRPNRASQEVPEREDARSRKVY</sequence>
<organism evidence="1 2">
    <name type="scientific">Ambrosiozyma monospora</name>
    <name type="common">Yeast</name>
    <name type="synonym">Endomycopsis monosporus</name>
    <dbReference type="NCBI Taxonomy" id="43982"/>
    <lineage>
        <taxon>Eukaryota</taxon>
        <taxon>Fungi</taxon>
        <taxon>Dikarya</taxon>
        <taxon>Ascomycota</taxon>
        <taxon>Saccharomycotina</taxon>
        <taxon>Pichiomycetes</taxon>
        <taxon>Pichiales</taxon>
        <taxon>Pichiaceae</taxon>
        <taxon>Ambrosiozyma</taxon>
    </lineage>
</organism>